<dbReference type="RefSeq" id="WP_308984671.1">
    <property type="nucleotide sequence ID" value="NZ_JARXIC010000009.1"/>
</dbReference>
<dbReference type="InterPro" id="IPR003594">
    <property type="entry name" value="HATPase_dom"/>
</dbReference>
<dbReference type="InterPro" id="IPR001789">
    <property type="entry name" value="Sig_transdc_resp-reg_receiver"/>
</dbReference>
<evidence type="ECO:0000256" key="7">
    <source>
        <dbReference type="SAM" id="Phobius"/>
    </source>
</evidence>
<comment type="caution">
    <text evidence="11">The sequence shown here is derived from an EMBL/GenBank/DDBJ whole genome shotgun (WGS) entry which is preliminary data.</text>
</comment>
<dbReference type="Gene3D" id="3.30.565.10">
    <property type="entry name" value="Histidine kinase-like ATPase, C-terminal domain"/>
    <property type="match status" value="1"/>
</dbReference>
<dbReference type="SUPFAM" id="SSF47384">
    <property type="entry name" value="Homodimeric domain of signal transducing histidine kinase"/>
    <property type="match status" value="1"/>
</dbReference>
<dbReference type="InterPro" id="IPR004358">
    <property type="entry name" value="Sig_transdc_His_kin-like_C"/>
</dbReference>
<keyword evidence="7" id="KW-1133">Transmembrane helix</keyword>
<comment type="catalytic activity">
    <reaction evidence="1">
        <text>ATP + protein L-histidine = ADP + protein N-phospho-L-histidine.</text>
        <dbReference type="EC" id="2.7.13.3"/>
    </reaction>
</comment>
<name>A0ABU1AHC0_9BACT</name>
<keyword evidence="11" id="KW-0067">ATP-binding</keyword>
<proteinExistence type="predicted"/>
<reference evidence="11 12" key="1">
    <citation type="submission" date="2023-04" db="EMBL/GenBank/DDBJ databases">
        <title>A novel bacteria isolated from coastal sediment.</title>
        <authorList>
            <person name="Liu X.-J."/>
            <person name="Du Z.-J."/>
        </authorList>
    </citation>
    <scope>NUCLEOTIDE SEQUENCE [LARGE SCALE GENOMIC DNA]</scope>
    <source>
        <strain evidence="11 12">SDUM461004</strain>
    </source>
</reference>
<keyword evidence="5" id="KW-0418">Kinase</keyword>
<dbReference type="Gene3D" id="3.40.50.2300">
    <property type="match status" value="1"/>
</dbReference>
<feature type="domain" description="Histidine kinase" evidence="8">
    <location>
        <begin position="359"/>
        <end position="580"/>
    </location>
</feature>
<evidence type="ECO:0000256" key="3">
    <source>
        <dbReference type="ARBA" id="ARBA00022553"/>
    </source>
</evidence>
<dbReference type="PROSITE" id="PS50110">
    <property type="entry name" value="RESPONSE_REGULATORY"/>
    <property type="match status" value="1"/>
</dbReference>
<dbReference type="SMART" id="SM00091">
    <property type="entry name" value="PAS"/>
    <property type="match status" value="2"/>
</dbReference>
<dbReference type="InterPro" id="IPR036097">
    <property type="entry name" value="HisK_dim/P_sf"/>
</dbReference>
<dbReference type="InterPro" id="IPR001610">
    <property type="entry name" value="PAC"/>
</dbReference>
<dbReference type="PROSITE" id="PS50113">
    <property type="entry name" value="PAC"/>
    <property type="match status" value="2"/>
</dbReference>
<evidence type="ECO:0000256" key="6">
    <source>
        <dbReference type="PROSITE-ProRule" id="PRU00169"/>
    </source>
</evidence>
<dbReference type="PANTHER" id="PTHR43047">
    <property type="entry name" value="TWO-COMPONENT HISTIDINE PROTEIN KINASE"/>
    <property type="match status" value="1"/>
</dbReference>
<feature type="modified residue" description="4-aspartylphosphate" evidence="6">
    <location>
        <position position="655"/>
    </location>
</feature>
<dbReference type="PANTHER" id="PTHR43047:SF72">
    <property type="entry name" value="OSMOSENSING HISTIDINE PROTEIN KINASE SLN1"/>
    <property type="match status" value="1"/>
</dbReference>
<protein>
    <recommendedName>
        <fullName evidence="2">histidine kinase</fullName>
        <ecNumber evidence="2">2.7.13.3</ecNumber>
    </recommendedName>
</protein>
<dbReference type="SUPFAM" id="SSF55785">
    <property type="entry name" value="PYP-like sensor domain (PAS domain)"/>
    <property type="match status" value="2"/>
</dbReference>
<keyword evidence="12" id="KW-1185">Reference proteome</keyword>
<evidence type="ECO:0000259" key="9">
    <source>
        <dbReference type="PROSITE" id="PS50110"/>
    </source>
</evidence>
<dbReference type="InterPro" id="IPR013655">
    <property type="entry name" value="PAS_fold_3"/>
</dbReference>
<dbReference type="SMART" id="SM00388">
    <property type="entry name" value="HisKA"/>
    <property type="match status" value="1"/>
</dbReference>
<dbReference type="SMART" id="SM00448">
    <property type="entry name" value="REC"/>
    <property type="match status" value="1"/>
</dbReference>
<dbReference type="EC" id="2.7.13.3" evidence="2"/>
<dbReference type="PRINTS" id="PR00344">
    <property type="entry name" value="BCTRLSENSOR"/>
</dbReference>
<dbReference type="Pfam" id="PF00072">
    <property type="entry name" value="Response_reg"/>
    <property type="match status" value="1"/>
</dbReference>
<dbReference type="Gene3D" id="3.30.450.20">
    <property type="entry name" value="PAS domain"/>
    <property type="match status" value="2"/>
</dbReference>
<dbReference type="Pfam" id="PF08447">
    <property type="entry name" value="PAS_3"/>
    <property type="match status" value="1"/>
</dbReference>
<dbReference type="EMBL" id="JARXIC010000009">
    <property type="protein sequence ID" value="MDQ8194188.1"/>
    <property type="molecule type" value="Genomic_DNA"/>
</dbReference>
<feature type="transmembrane region" description="Helical" evidence="7">
    <location>
        <begin position="42"/>
        <end position="60"/>
    </location>
</feature>
<evidence type="ECO:0000259" key="8">
    <source>
        <dbReference type="PROSITE" id="PS50109"/>
    </source>
</evidence>
<feature type="domain" description="PAC" evidence="10">
    <location>
        <begin position="160"/>
        <end position="213"/>
    </location>
</feature>
<dbReference type="Proteomes" id="UP001243717">
    <property type="component" value="Unassembled WGS sequence"/>
</dbReference>
<dbReference type="InterPro" id="IPR003661">
    <property type="entry name" value="HisK_dim/P_dom"/>
</dbReference>
<dbReference type="CDD" id="cd00130">
    <property type="entry name" value="PAS"/>
    <property type="match status" value="2"/>
</dbReference>
<dbReference type="InterPro" id="IPR011006">
    <property type="entry name" value="CheY-like_superfamily"/>
</dbReference>
<evidence type="ECO:0000256" key="1">
    <source>
        <dbReference type="ARBA" id="ARBA00000085"/>
    </source>
</evidence>
<dbReference type="SUPFAM" id="SSF55874">
    <property type="entry name" value="ATPase domain of HSP90 chaperone/DNA topoisomerase II/histidine kinase"/>
    <property type="match status" value="1"/>
</dbReference>
<accession>A0ABU1AHC0</accession>
<dbReference type="InterPro" id="IPR000700">
    <property type="entry name" value="PAS-assoc_C"/>
</dbReference>
<dbReference type="SMART" id="SM00387">
    <property type="entry name" value="HATPase_c"/>
    <property type="match status" value="1"/>
</dbReference>
<keyword evidence="3 6" id="KW-0597">Phosphoprotein</keyword>
<dbReference type="CDD" id="cd16922">
    <property type="entry name" value="HATPase_EvgS-ArcB-TorS-like"/>
    <property type="match status" value="1"/>
</dbReference>
<organism evidence="11 12">
    <name type="scientific">Thalassobacterium sedimentorum</name>
    <dbReference type="NCBI Taxonomy" id="3041258"/>
    <lineage>
        <taxon>Bacteria</taxon>
        <taxon>Pseudomonadati</taxon>
        <taxon>Verrucomicrobiota</taxon>
        <taxon>Opitutia</taxon>
        <taxon>Puniceicoccales</taxon>
        <taxon>Coraliomargaritaceae</taxon>
        <taxon>Thalassobacterium</taxon>
    </lineage>
</organism>
<keyword evidence="7" id="KW-0472">Membrane</keyword>
<dbReference type="CDD" id="cd00082">
    <property type="entry name" value="HisKA"/>
    <property type="match status" value="1"/>
</dbReference>
<dbReference type="InterPro" id="IPR013656">
    <property type="entry name" value="PAS_4"/>
</dbReference>
<dbReference type="InterPro" id="IPR035965">
    <property type="entry name" value="PAS-like_dom_sf"/>
</dbReference>
<dbReference type="GO" id="GO:0005524">
    <property type="term" value="F:ATP binding"/>
    <property type="evidence" value="ECO:0007669"/>
    <property type="project" value="UniProtKB-KW"/>
</dbReference>
<dbReference type="PROSITE" id="PS50109">
    <property type="entry name" value="HIS_KIN"/>
    <property type="match status" value="1"/>
</dbReference>
<evidence type="ECO:0000259" key="10">
    <source>
        <dbReference type="PROSITE" id="PS50113"/>
    </source>
</evidence>
<dbReference type="SMART" id="SM00086">
    <property type="entry name" value="PAC"/>
    <property type="match status" value="2"/>
</dbReference>
<dbReference type="SUPFAM" id="SSF52172">
    <property type="entry name" value="CheY-like"/>
    <property type="match status" value="1"/>
</dbReference>
<evidence type="ECO:0000256" key="2">
    <source>
        <dbReference type="ARBA" id="ARBA00012438"/>
    </source>
</evidence>
<evidence type="ECO:0000256" key="5">
    <source>
        <dbReference type="ARBA" id="ARBA00022777"/>
    </source>
</evidence>
<feature type="domain" description="Response regulatory" evidence="9">
    <location>
        <begin position="606"/>
        <end position="723"/>
    </location>
</feature>
<evidence type="ECO:0000313" key="12">
    <source>
        <dbReference type="Proteomes" id="UP001243717"/>
    </source>
</evidence>
<dbReference type="NCBIfam" id="TIGR00229">
    <property type="entry name" value="sensory_box"/>
    <property type="match status" value="2"/>
</dbReference>
<dbReference type="InterPro" id="IPR000014">
    <property type="entry name" value="PAS"/>
</dbReference>
<keyword evidence="4" id="KW-0808">Transferase</keyword>
<keyword evidence="7" id="KW-0812">Transmembrane</keyword>
<dbReference type="Gene3D" id="1.10.287.130">
    <property type="match status" value="1"/>
</dbReference>
<dbReference type="InterPro" id="IPR005467">
    <property type="entry name" value="His_kinase_dom"/>
</dbReference>
<keyword evidence="11" id="KW-0547">Nucleotide-binding</keyword>
<dbReference type="Pfam" id="PF00512">
    <property type="entry name" value="HisKA"/>
    <property type="match status" value="1"/>
</dbReference>
<feature type="domain" description="PAC" evidence="10">
    <location>
        <begin position="289"/>
        <end position="341"/>
    </location>
</feature>
<dbReference type="CDD" id="cd17546">
    <property type="entry name" value="REC_hyHK_CKI1_RcsC-like"/>
    <property type="match status" value="1"/>
</dbReference>
<dbReference type="InterPro" id="IPR036890">
    <property type="entry name" value="HATPase_C_sf"/>
</dbReference>
<sequence>MNFTSRRYLLVPLSAICLVNVFLVLADTLYPEHTLKHHLLSTFIQLSAVSFPFIFVAVYLSNKRLHKELDALNATIAQSKNEEYLRNQSIIEGTEAGTWDWNLQTGELVLNERWAGIIGYTLEELKPIGISTWETTVHPDDLQASEAMRIKHIRGEAQYYDTQFRQRHKNGEWRWINARGKVLEWTENGEALRMSGTHMDITVQKKAEIALNESQRMLRHVLDTIPARVFWKDRHSLFLGCNQLLAEDLGQETPNDLIGKSDYDFFETTEATRFREDDREVMLTGIGKIAYEEPLEPPGGSPSWLLTSKVPLRDQHGDIIGILGTYEDITQRKQTEIELVQAKDEAEAASKAKSEFLAVMSHEMRTPLNPILGFADILLETCHSEPERSYLKTIINSAHRQLALIDDILHYMRIISDRIEPKLETFQLVEFCETLVKELQPSARHLELRFAIDPPDSIDRHVTVEIDIQMLRRVLENLLNNSIKYTKHGHIILRLSIHSAPIPIFRLAVEDTGIGITESQQKKLFDPFSQADTSYSRKHEGIGLGLAICDKLIRLLNGNIHVKSSIGAGSTFTVSLPMKIIPSVSGKAPPAEIVSKSKNQFTQPTRILVVDDQNDNRLVAQALIQSYKGEAITATNGQEAITLCQQERFDLVLMDLSMPVMGGIEACEWIRAHTGPNQTAPIVAVTANVSHTVEEACYNAGMNAYISKPIHAQQLFQTLNEQLK</sequence>
<gene>
    <name evidence="11" type="ORF">QEH59_07115</name>
</gene>
<evidence type="ECO:0000256" key="4">
    <source>
        <dbReference type="ARBA" id="ARBA00022679"/>
    </source>
</evidence>
<dbReference type="Pfam" id="PF08448">
    <property type="entry name" value="PAS_4"/>
    <property type="match status" value="1"/>
</dbReference>
<dbReference type="Pfam" id="PF02518">
    <property type="entry name" value="HATPase_c"/>
    <property type="match status" value="1"/>
</dbReference>
<evidence type="ECO:0000313" key="11">
    <source>
        <dbReference type="EMBL" id="MDQ8194188.1"/>
    </source>
</evidence>